<accession>A0A6B8KLA6</accession>
<dbReference type="EMBL" id="CP046052">
    <property type="protein sequence ID" value="QGM47765.1"/>
    <property type="molecule type" value="Genomic_DNA"/>
</dbReference>
<dbReference type="OrthoDB" id="7960540at2"/>
<name>A0A6B8KLA6_9HYPH</name>
<dbReference type="KEGG" id="mhey:H2LOC_019960"/>
<proteinExistence type="predicted"/>
<evidence type="ECO:0000313" key="1">
    <source>
        <dbReference type="EMBL" id="QGM47765.1"/>
    </source>
</evidence>
<reference evidence="1 2" key="1">
    <citation type="submission" date="2019-11" db="EMBL/GenBank/DDBJ databases">
        <title>The genome sequence of Methylocystis heyeri.</title>
        <authorList>
            <person name="Oshkin I.Y."/>
            <person name="Miroshnikov K."/>
            <person name="Dedysh S.N."/>
        </authorList>
    </citation>
    <scope>NUCLEOTIDE SEQUENCE [LARGE SCALE GENOMIC DNA]</scope>
    <source>
        <strain evidence="1 2">H2</strain>
    </source>
</reference>
<sequence>MPFTPEQIQSIDALLEGAQADYDTVVAMRKLIAGATATRCDARDMAEETPFRSYSRCNLYLLDGRDHCVRVTNDPSAATGFIIAAKGESA</sequence>
<evidence type="ECO:0000313" key="2">
    <source>
        <dbReference type="Proteomes" id="UP000309061"/>
    </source>
</evidence>
<protein>
    <submittedName>
        <fullName evidence="1">Uncharacterized protein</fullName>
    </submittedName>
</protein>
<organism evidence="1 2">
    <name type="scientific">Methylocystis heyeri</name>
    <dbReference type="NCBI Taxonomy" id="391905"/>
    <lineage>
        <taxon>Bacteria</taxon>
        <taxon>Pseudomonadati</taxon>
        <taxon>Pseudomonadota</taxon>
        <taxon>Alphaproteobacteria</taxon>
        <taxon>Hyphomicrobiales</taxon>
        <taxon>Methylocystaceae</taxon>
        <taxon>Methylocystis</taxon>
    </lineage>
</organism>
<dbReference type="Proteomes" id="UP000309061">
    <property type="component" value="Chromosome"/>
</dbReference>
<keyword evidence="2" id="KW-1185">Reference proteome</keyword>
<dbReference type="RefSeq" id="WP_136494418.1">
    <property type="nucleotide sequence ID" value="NZ_CP046052.1"/>
</dbReference>
<dbReference type="AlphaFoldDB" id="A0A6B8KLA6"/>
<gene>
    <name evidence="1" type="ORF">H2LOC_019960</name>
</gene>